<protein>
    <submittedName>
        <fullName evidence="2">Uncharacterized protein</fullName>
    </submittedName>
</protein>
<sequence length="101" mass="11447">MTGPVKQQTVPQFQFSNSCTTSENRSKELDTSLKVVYLESERSKRFATLGVKSNSSGYQSNRQDLPLEMQEPIVSKEEQANRQTGRQADGRLHGYLFTSEQ</sequence>
<feature type="region of interest" description="Disordered" evidence="1">
    <location>
        <begin position="77"/>
        <end position="101"/>
    </location>
</feature>
<dbReference type="EMBL" id="SCEB01008485">
    <property type="protein sequence ID" value="RXM91513.1"/>
    <property type="molecule type" value="Genomic_DNA"/>
</dbReference>
<comment type="caution">
    <text evidence="2">The sequence shown here is derived from an EMBL/GenBank/DDBJ whole genome shotgun (WGS) entry which is preliminary data.</text>
</comment>
<dbReference type="Proteomes" id="UP000289886">
    <property type="component" value="Unassembled WGS sequence"/>
</dbReference>
<keyword evidence="3" id="KW-1185">Reference proteome</keyword>
<feature type="region of interest" description="Disordered" evidence="1">
    <location>
        <begin position="1"/>
        <end position="28"/>
    </location>
</feature>
<feature type="compositionally biased region" description="Polar residues" evidence="1">
    <location>
        <begin position="1"/>
        <end position="23"/>
    </location>
</feature>
<evidence type="ECO:0000313" key="2">
    <source>
        <dbReference type="EMBL" id="RXM91513.1"/>
    </source>
</evidence>
<reference evidence="2 3" key="1">
    <citation type="submission" date="2019-01" db="EMBL/GenBank/DDBJ databases">
        <title>Draft Genome and Complete Hox-Cluster Characterization of the Sterlet Sturgeon (Acipenser ruthenus).</title>
        <authorList>
            <person name="Wei Q."/>
        </authorList>
    </citation>
    <scope>NUCLEOTIDE SEQUENCE [LARGE SCALE GENOMIC DNA]</scope>
    <source>
        <strain evidence="2">WHYD16114868_AA</strain>
        <tissue evidence="2">Blood</tissue>
    </source>
</reference>
<evidence type="ECO:0000313" key="3">
    <source>
        <dbReference type="Proteomes" id="UP000289886"/>
    </source>
</evidence>
<evidence type="ECO:0000256" key="1">
    <source>
        <dbReference type="SAM" id="MobiDB-lite"/>
    </source>
</evidence>
<gene>
    <name evidence="2" type="ORF">EOD39_21101</name>
</gene>
<accession>A0A444UTL9</accession>
<proteinExistence type="predicted"/>
<organism evidence="2 3">
    <name type="scientific">Acipenser ruthenus</name>
    <name type="common">Sterlet sturgeon</name>
    <dbReference type="NCBI Taxonomy" id="7906"/>
    <lineage>
        <taxon>Eukaryota</taxon>
        <taxon>Metazoa</taxon>
        <taxon>Chordata</taxon>
        <taxon>Craniata</taxon>
        <taxon>Vertebrata</taxon>
        <taxon>Euteleostomi</taxon>
        <taxon>Actinopterygii</taxon>
        <taxon>Chondrostei</taxon>
        <taxon>Acipenseriformes</taxon>
        <taxon>Acipenseridae</taxon>
        <taxon>Acipenser</taxon>
    </lineage>
</organism>
<dbReference type="AlphaFoldDB" id="A0A444UTL9"/>
<name>A0A444UTL9_ACIRT</name>